<protein>
    <submittedName>
        <fullName evidence="1">Uncharacterized protein</fullName>
    </submittedName>
</protein>
<gene>
    <name evidence="1" type="ORF">SDC9_174329</name>
</gene>
<comment type="caution">
    <text evidence="1">The sequence shown here is derived from an EMBL/GenBank/DDBJ whole genome shotgun (WGS) entry which is preliminary data.</text>
</comment>
<organism evidence="1">
    <name type="scientific">bioreactor metagenome</name>
    <dbReference type="NCBI Taxonomy" id="1076179"/>
    <lineage>
        <taxon>unclassified sequences</taxon>
        <taxon>metagenomes</taxon>
        <taxon>ecological metagenomes</taxon>
    </lineage>
</organism>
<accession>A0A645GTE7</accession>
<name>A0A645GTE7_9ZZZZ</name>
<proteinExistence type="predicted"/>
<evidence type="ECO:0000313" key="1">
    <source>
        <dbReference type="EMBL" id="MPN26903.1"/>
    </source>
</evidence>
<sequence>MEGGFFVLGAFFDFAVKLGGGGLVDPAALFHFEDAQGFQNSQGPQGIDVAGVFGHVEADLYVALGGKVVDFIGLDVADDSYDAAGIGEVAVVQGDVVFF</sequence>
<dbReference type="AlphaFoldDB" id="A0A645GTE7"/>
<dbReference type="EMBL" id="VSSQ01076599">
    <property type="protein sequence ID" value="MPN26903.1"/>
    <property type="molecule type" value="Genomic_DNA"/>
</dbReference>
<reference evidence="1" key="1">
    <citation type="submission" date="2019-08" db="EMBL/GenBank/DDBJ databases">
        <authorList>
            <person name="Kucharzyk K."/>
            <person name="Murdoch R.W."/>
            <person name="Higgins S."/>
            <person name="Loffler F."/>
        </authorList>
    </citation>
    <scope>NUCLEOTIDE SEQUENCE</scope>
</reference>